<dbReference type="Proteomes" id="UP000676246">
    <property type="component" value="Unassembled WGS sequence"/>
</dbReference>
<reference evidence="2 3" key="1">
    <citation type="submission" date="2021-04" db="EMBL/GenBank/DDBJ databases">
        <title>The genome sequence of Ideonella sp. 3Y2.</title>
        <authorList>
            <person name="Liu Y."/>
        </authorList>
    </citation>
    <scope>NUCLEOTIDE SEQUENCE [LARGE SCALE GENOMIC DNA]</scope>
    <source>
        <strain evidence="2 3">3Y2</strain>
    </source>
</reference>
<organism evidence="2 3">
    <name type="scientific">Ideonella alba</name>
    <dbReference type="NCBI Taxonomy" id="2824118"/>
    <lineage>
        <taxon>Bacteria</taxon>
        <taxon>Pseudomonadati</taxon>
        <taxon>Pseudomonadota</taxon>
        <taxon>Betaproteobacteria</taxon>
        <taxon>Burkholderiales</taxon>
        <taxon>Sphaerotilaceae</taxon>
        <taxon>Ideonella</taxon>
    </lineage>
</organism>
<keyword evidence="3" id="KW-1185">Reference proteome</keyword>
<feature type="signal peptide" evidence="1">
    <location>
        <begin position="1"/>
        <end position="20"/>
    </location>
</feature>
<sequence length="229" mass="24337">MRHHPLLSALLLSLSLPALAGRPAATEDAGTISPGVCELESYLGHGREDGTPSVGVQSLQLGCGATEHTQLALLGQRAHSAGSSVRSLTLAGKSRLIDGGDDGASIALAYGLGATDDGAGLRSDQSYVNGVVSWPMAPGFVLHGNLGWTRSRQAHASTTSWALAVEHAASGQWDLMGELFDNDRTRRPWIQAGVRWNPLPNRLWLDASWGWQTGHPRARAMTLGLRFAF</sequence>
<dbReference type="EMBL" id="JAGQDD010000012">
    <property type="protein sequence ID" value="MBQ0931899.1"/>
    <property type="molecule type" value="Genomic_DNA"/>
</dbReference>
<gene>
    <name evidence="2" type="ORF">KAK03_15555</name>
</gene>
<evidence type="ECO:0000313" key="3">
    <source>
        <dbReference type="Proteomes" id="UP000676246"/>
    </source>
</evidence>
<dbReference type="AlphaFoldDB" id="A0A940Y8B1"/>
<evidence type="ECO:0000256" key="1">
    <source>
        <dbReference type="SAM" id="SignalP"/>
    </source>
</evidence>
<name>A0A940Y8B1_9BURK</name>
<comment type="caution">
    <text evidence="2">The sequence shown here is derived from an EMBL/GenBank/DDBJ whole genome shotgun (WGS) entry which is preliminary data.</text>
</comment>
<evidence type="ECO:0000313" key="2">
    <source>
        <dbReference type="EMBL" id="MBQ0931899.1"/>
    </source>
</evidence>
<feature type="chain" id="PRO_5037759849" description="Porin" evidence="1">
    <location>
        <begin position="21"/>
        <end position="229"/>
    </location>
</feature>
<evidence type="ECO:0008006" key="4">
    <source>
        <dbReference type="Google" id="ProtNLM"/>
    </source>
</evidence>
<keyword evidence="1" id="KW-0732">Signal</keyword>
<dbReference type="RefSeq" id="WP_210855011.1">
    <property type="nucleotide sequence ID" value="NZ_JAGQDD010000012.1"/>
</dbReference>
<protein>
    <recommendedName>
        <fullName evidence="4">Porin</fullName>
    </recommendedName>
</protein>
<accession>A0A940Y8B1</accession>
<proteinExistence type="predicted"/>
<dbReference type="SUPFAM" id="SSF56935">
    <property type="entry name" value="Porins"/>
    <property type="match status" value="1"/>
</dbReference>